<comment type="subcellular location">
    <subcellularLocation>
        <location evidence="1">Membrane</location>
    </subcellularLocation>
</comment>
<evidence type="ECO:0000313" key="7">
    <source>
        <dbReference type="EMBL" id="KAF5892388.1"/>
    </source>
</evidence>
<dbReference type="InterPro" id="IPR013106">
    <property type="entry name" value="Ig_V-set"/>
</dbReference>
<dbReference type="GO" id="GO:0004888">
    <property type="term" value="F:transmembrane signaling receptor activity"/>
    <property type="evidence" value="ECO:0007669"/>
    <property type="project" value="TreeGrafter"/>
</dbReference>
<sequence>VESMRTLKNVAVKRGSITIPCLYDAQYKTNSKFWCKGYYWSSCSIVAYANTHGSTSVTDYPEQNMFTVEINPVSDSGYYWCAAEIGRNPDDGDYLYLTVREDPGLSVESGRVSGAEGGRVTVQCLYSAAYRNTQKQWCRFKDGCCKTVGMSSTSQNSSVHISDDGRSFSVEIRGLKKSDAGWYWCGAGDLQVPVHVSVGGEAPGLPKHQQDHTASGSSVMALCLIFGLLLVLVLLGWVIWKYKQNHLGLLVTDRGCNRSLGLKKPRENAVTYGSGVDRQCTASSASEPDVTYSTVKISPHPS</sequence>
<dbReference type="OrthoDB" id="8920197at2759"/>
<proteinExistence type="predicted"/>
<dbReference type="InterPro" id="IPR050671">
    <property type="entry name" value="CD300_family_receptors"/>
</dbReference>
<organism evidence="7 8">
    <name type="scientific">Clarias magur</name>
    <name type="common">Asian catfish</name>
    <name type="synonym">Macropteronotus magur</name>
    <dbReference type="NCBI Taxonomy" id="1594786"/>
    <lineage>
        <taxon>Eukaryota</taxon>
        <taxon>Metazoa</taxon>
        <taxon>Chordata</taxon>
        <taxon>Craniata</taxon>
        <taxon>Vertebrata</taxon>
        <taxon>Euteleostomi</taxon>
        <taxon>Actinopterygii</taxon>
        <taxon>Neopterygii</taxon>
        <taxon>Teleostei</taxon>
        <taxon>Ostariophysi</taxon>
        <taxon>Siluriformes</taxon>
        <taxon>Clariidae</taxon>
        <taxon>Clarias</taxon>
    </lineage>
</organism>
<feature type="compositionally biased region" description="Polar residues" evidence="4">
    <location>
        <begin position="282"/>
        <end position="296"/>
    </location>
</feature>
<dbReference type="AlphaFoldDB" id="A0A8J4TR18"/>
<feature type="transmembrane region" description="Helical" evidence="5">
    <location>
        <begin position="219"/>
        <end position="240"/>
    </location>
</feature>
<keyword evidence="3 5" id="KW-0472">Membrane</keyword>
<dbReference type="PANTHER" id="PTHR11860">
    <property type="entry name" value="POLYMERIC-IMMUNOGLOBULIN RECEPTOR"/>
    <property type="match status" value="1"/>
</dbReference>
<dbReference type="Gene3D" id="2.60.40.10">
    <property type="entry name" value="Immunoglobulins"/>
    <property type="match status" value="2"/>
</dbReference>
<dbReference type="InterPro" id="IPR013783">
    <property type="entry name" value="Ig-like_fold"/>
</dbReference>
<evidence type="ECO:0000256" key="3">
    <source>
        <dbReference type="ARBA" id="ARBA00023136"/>
    </source>
</evidence>
<feature type="domain" description="Ig-like" evidence="6">
    <location>
        <begin position="103"/>
        <end position="197"/>
    </location>
</feature>
<gene>
    <name evidence="7" type="ORF">DAT39_017905</name>
</gene>
<dbReference type="GO" id="GO:0005886">
    <property type="term" value="C:plasma membrane"/>
    <property type="evidence" value="ECO:0007669"/>
    <property type="project" value="TreeGrafter"/>
</dbReference>
<feature type="region of interest" description="Disordered" evidence="4">
    <location>
        <begin position="282"/>
        <end position="302"/>
    </location>
</feature>
<dbReference type="SMART" id="SM00409">
    <property type="entry name" value="IG"/>
    <property type="match status" value="2"/>
</dbReference>
<feature type="non-terminal residue" evidence="7">
    <location>
        <position position="1"/>
    </location>
</feature>
<dbReference type="PANTHER" id="PTHR11860:SF87">
    <property type="entry name" value="CMRF35-LIKE MOLECULE 8"/>
    <property type="match status" value="1"/>
</dbReference>
<dbReference type="InterPro" id="IPR036179">
    <property type="entry name" value="Ig-like_dom_sf"/>
</dbReference>
<accession>A0A8J4TR18</accession>
<dbReference type="InterPro" id="IPR003599">
    <property type="entry name" value="Ig_sub"/>
</dbReference>
<dbReference type="CDD" id="cd05716">
    <property type="entry name" value="IgV_pIgR_like"/>
    <property type="match status" value="1"/>
</dbReference>
<comment type="caution">
    <text evidence="7">The sequence shown here is derived from an EMBL/GenBank/DDBJ whole genome shotgun (WGS) entry which is preliminary data.</text>
</comment>
<keyword evidence="5" id="KW-1133">Transmembrane helix</keyword>
<evidence type="ECO:0000259" key="6">
    <source>
        <dbReference type="PROSITE" id="PS50835"/>
    </source>
</evidence>
<dbReference type="Proteomes" id="UP000727407">
    <property type="component" value="Unassembled WGS sequence"/>
</dbReference>
<dbReference type="PROSITE" id="PS50835">
    <property type="entry name" value="IG_LIKE"/>
    <property type="match status" value="1"/>
</dbReference>
<feature type="non-terminal residue" evidence="7">
    <location>
        <position position="302"/>
    </location>
</feature>
<evidence type="ECO:0000256" key="1">
    <source>
        <dbReference type="ARBA" id="ARBA00004370"/>
    </source>
</evidence>
<dbReference type="EMBL" id="QNUK01000505">
    <property type="protein sequence ID" value="KAF5892388.1"/>
    <property type="molecule type" value="Genomic_DNA"/>
</dbReference>
<protein>
    <submittedName>
        <fullName evidence="7">CMRF35-like molecule 1</fullName>
    </submittedName>
</protein>
<reference evidence="7" key="1">
    <citation type="submission" date="2020-07" db="EMBL/GenBank/DDBJ databases">
        <title>Clarias magur genome sequencing, assembly and annotation.</title>
        <authorList>
            <person name="Kushwaha B."/>
            <person name="Kumar R."/>
            <person name="Das P."/>
            <person name="Joshi C.G."/>
            <person name="Kumar D."/>
            <person name="Nagpure N.S."/>
            <person name="Pandey M."/>
            <person name="Agarwal S."/>
            <person name="Srivastava S."/>
            <person name="Singh M."/>
            <person name="Sahoo L."/>
            <person name="Jayasankar P."/>
            <person name="Meher P.K."/>
            <person name="Koringa P.G."/>
            <person name="Iquebal M.A."/>
            <person name="Das S.P."/>
            <person name="Bit A."/>
            <person name="Patnaik S."/>
            <person name="Patel N."/>
            <person name="Shah T.M."/>
            <person name="Hinsu A."/>
            <person name="Jena J.K."/>
        </authorList>
    </citation>
    <scope>NUCLEOTIDE SEQUENCE</scope>
    <source>
        <strain evidence="7">CIFAMagur01</strain>
        <tissue evidence="7">Testis</tissue>
    </source>
</reference>
<keyword evidence="8" id="KW-1185">Reference proteome</keyword>
<dbReference type="Pfam" id="PF07686">
    <property type="entry name" value="V-set"/>
    <property type="match status" value="1"/>
</dbReference>
<dbReference type="InterPro" id="IPR007110">
    <property type="entry name" value="Ig-like_dom"/>
</dbReference>
<dbReference type="SUPFAM" id="SSF48726">
    <property type="entry name" value="Immunoglobulin"/>
    <property type="match status" value="2"/>
</dbReference>
<evidence type="ECO:0000313" key="8">
    <source>
        <dbReference type="Proteomes" id="UP000727407"/>
    </source>
</evidence>
<evidence type="ECO:0000256" key="2">
    <source>
        <dbReference type="ARBA" id="ARBA00022692"/>
    </source>
</evidence>
<evidence type="ECO:0000256" key="5">
    <source>
        <dbReference type="SAM" id="Phobius"/>
    </source>
</evidence>
<keyword evidence="2 5" id="KW-0812">Transmembrane</keyword>
<name>A0A8J4TR18_CLAMG</name>
<evidence type="ECO:0000256" key="4">
    <source>
        <dbReference type="SAM" id="MobiDB-lite"/>
    </source>
</evidence>